<organism evidence="4 5">
    <name type="scientific">Elaeis guineensis var. tenera</name>
    <name type="common">Oil palm</name>
    <dbReference type="NCBI Taxonomy" id="51953"/>
    <lineage>
        <taxon>Eukaryota</taxon>
        <taxon>Viridiplantae</taxon>
        <taxon>Streptophyta</taxon>
        <taxon>Embryophyta</taxon>
        <taxon>Tracheophyta</taxon>
        <taxon>Spermatophyta</taxon>
        <taxon>Magnoliopsida</taxon>
        <taxon>Liliopsida</taxon>
        <taxon>Arecaceae</taxon>
        <taxon>Arecoideae</taxon>
        <taxon>Cocoseae</taxon>
        <taxon>Elaeidinae</taxon>
        <taxon>Elaeis</taxon>
    </lineage>
</organism>
<feature type="domain" description="CUE" evidence="3">
    <location>
        <begin position="148"/>
        <end position="191"/>
    </location>
</feature>
<reference evidence="5" key="1">
    <citation type="submission" date="2025-08" db="UniProtKB">
        <authorList>
            <consortium name="RefSeq"/>
        </authorList>
    </citation>
    <scope>IDENTIFICATION</scope>
</reference>
<accession>A0A6I9QPK7</accession>
<evidence type="ECO:0000259" key="3">
    <source>
        <dbReference type="PROSITE" id="PS51140"/>
    </source>
</evidence>
<dbReference type="PROSITE" id="PS51140">
    <property type="entry name" value="CUE"/>
    <property type="match status" value="1"/>
</dbReference>
<evidence type="ECO:0000313" key="4">
    <source>
        <dbReference type="Proteomes" id="UP000504607"/>
    </source>
</evidence>
<evidence type="ECO:0000313" key="5">
    <source>
        <dbReference type="RefSeq" id="XP_010911924.2"/>
    </source>
</evidence>
<dbReference type="GO" id="GO:0043130">
    <property type="term" value="F:ubiquitin binding"/>
    <property type="evidence" value="ECO:0007669"/>
    <property type="project" value="InterPro"/>
</dbReference>
<dbReference type="Gene3D" id="1.10.8.10">
    <property type="entry name" value="DNA helicase RuvA subunit, C-terminal domain"/>
    <property type="match status" value="1"/>
</dbReference>
<dbReference type="Pfam" id="PF02845">
    <property type="entry name" value="CUE"/>
    <property type="match status" value="1"/>
</dbReference>
<feature type="compositionally biased region" description="Low complexity" evidence="2">
    <location>
        <begin position="120"/>
        <end position="137"/>
    </location>
</feature>
<dbReference type="AlphaFoldDB" id="A0A6I9QPK7"/>
<keyword evidence="1" id="KW-0175">Coiled coil</keyword>
<sequence length="368" mass="40470">MCKSSHFKNKIFTRVRCSPPLRTLLVDLAVDRIRKGKQKDIATRSPAMDGRRVAGNMTEAPPVREVIRSEDNAAASEAIISALVCGKRSSSIFEELPHTPPPASKRIRCSAAIRSPTAAPAAAFSSPLQPSRSASSPVDHSKKDGGGDRLSSIAQLRFLFPEMDPQVLQRALEACNSNMDSVIKSFNELQSRAAERNFCSASGKTSVKMGTNVLLSSEAARNSFSAENLPPNGSGWIELFVGEMMNASHMDDARSRASRVLELLEKSIKARMGAEAAYSFQEENKKLKEQVDALLRENTILKRAVAIQNERQKDCEAGSQELLELKQMASQNQEQLRTLELNNYTLAMQLKQALQSSTIPGNFDRDVF</sequence>
<dbReference type="InterPro" id="IPR003892">
    <property type="entry name" value="CUE"/>
</dbReference>
<proteinExistence type="predicted"/>
<feature type="region of interest" description="Disordered" evidence="2">
    <location>
        <begin position="120"/>
        <end position="147"/>
    </location>
</feature>
<name>A0A6I9QPK7_ELAGV</name>
<protein>
    <submittedName>
        <fullName evidence="5">Uncharacterized protein LOC105037977</fullName>
    </submittedName>
</protein>
<dbReference type="PANTHER" id="PTHR31245:SF1">
    <property type="entry name" value="UBIQUITIN SYSTEM COMPONENT CUE PROTEIN"/>
    <property type="match status" value="1"/>
</dbReference>
<keyword evidence="4" id="KW-1185">Reference proteome</keyword>
<evidence type="ECO:0000256" key="2">
    <source>
        <dbReference type="SAM" id="MobiDB-lite"/>
    </source>
</evidence>
<dbReference type="CDD" id="cd14279">
    <property type="entry name" value="CUE"/>
    <property type="match status" value="1"/>
</dbReference>
<dbReference type="KEGG" id="egu:105037977"/>
<gene>
    <name evidence="5" type="primary">LOC105037977</name>
</gene>
<dbReference type="OrthoDB" id="440455at2759"/>
<dbReference type="Proteomes" id="UP000504607">
    <property type="component" value="Chromosome 2"/>
</dbReference>
<feature type="coiled-coil region" evidence="1">
    <location>
        <begin position="277"/>
        <end position="342"/>
    </location>
</feature>
<dbReference type="RefSeq" id="XP_010911924.2">
    <property type="nucleotide sequence ID" value="XM_010913622.3"/>
</dbReference>
<dbReference type="InParanoid" id="A0A6I9QPK7"/>
<evidence type="ECO:0000256" key="1">
    <source>
        <dbReference type="SAM" id="Coils"/>
    </source>
</evidence>
<dbReference type="PANTHER" id="PTHR31245">
    <property type="entry name" value="UBIQUITIN SYSTEM COMPONENT CUE PROTEIN"/>
    <property type="match status" value="1"/>
</dbReference>